<protein>
    <submittedName>
        <fullName evidence="1">Uncharacterized protein</fullName>
    </submittedName>
</protein>
<reference evidence="1 2" key="1">
    <citation type="journal article" date="2014" name="Agronomy (Basel)">
        <title>A Draft Genome Sequence for Ensete ventricosum, the Drought-Tolerant Tree Against Hunger.</title>
        <authorList>
            <person name="Harrison J."/>
            <person name="Moore K.A."/>
            <person name="Paszkiewicz K."/>
            <person name="Jones T."/>
            <person name="Grant M."/>
            <person name="Ambacheew D."/>
            <person name="Muzemil S."/>
            <person name="Studholme D.J."/>
        </authorList>
    </citation>
    <scope>NUCLEOTIDE SEQUENCE [LARGE SCALE GENOMIC DNA]</scope>
</reference>
<dbReference type="EMBL" id="AMZH03013257">
    <property type="protein sequence ID" value="RRT49583.1"/>
    <property type="molecule type" value="Genomic_DNA"/>
</dbReference>
<gene>
    <name evidence="1" type="ORF">B296_00052306</name>
</gene>
<dbReference type="Proteomes" id="UP000287651">
    <property type="component" value="Unassembled WGS sequence"/>
</dbReference>
<dbReference type="AlphaFoldDB" id="A0A426YD11"/>
<proteinExistence type="predicted"/>
<sequence length="71" mass="7890">MQLKRFGEMARQDDDSASGYLDRLLEVGLMFVFSSSSPTTSCRKGPVVLVRSYLDVDVVWVASCLIIFLGL</sequence>
<comment type="caution">
    <text evidence="1">The sequence shown here is derived from an EMBL/GenBank/DDBJ whole genome shotgun (WGS) entry which is preliminary data.</text>
</comment>
<evidence type="ECO:0000313" key="1">
    <source>
        <dbReference type="EMBL" id="RRT49583.1"/>
    </source>
</evidence>
<name>A0A426YD11_ENSVE</name>
<accession>A0A426YD11</accession>
<organism evidence="1 2">
    <name type="scientific">Ensete ventricosum</name>
    <name type="common">Abyssinian banana</name>
    <name type="synonym">Musa ensete</name>
    <dbReference type="NCBI Taxonomy" id="4639"/>
    <lineage>
        <taxon>Eukaryota</taxon>
        <taxon>Viridiplantae</taxon>
        <taxon>Streptophyta</taxon>
        <taxon>Embryophyta</taxon>
        <taxon>Tracheophyta</taxon>
        <taxon>Spermatophyta</taxon>
        <taxon>Magnoliopsida</taxon>
        <taxon>Liliopsida</taxon>
        <taxon>Zingiberales</taxon>
        <taxon>Musaceae</taxon>
        <taxon>Ensete</taxon>
    </lineage>
</organism>
<evidence type="ECO:0000313" key="2">
    <source>
        <dbReference type="Proteomes" id="UP000287651"/>
    </source>
</evidence>